<dbReference type="Pfam" id="PF24793">
    <property type="entry name" value="GINT1_N"/>
    <property type="match status" value="1"/>
</dbReference>
<feature type="domain" description="Glucosamine inositolphosphorylceramide transferase 1 N-terminal" evidence="3">
    <location>
        <begin position="41"/>
        <end position="240"/>
    </location>
</feature>
<sequence length="303" mass="34432">MGLRKDIWRVGIADKPLDAIIEEGHVKAETVTWLPGMKSFQFLADPFGFWKNDVLYVFVETYDYRTRHGIIEVLLYDKFFKFLERRIALSEPWHLSYPYVFEAEGEIWMLPEAYHSGKLTLYRAVSFPDVWEAAYVPDLGPDIAVDATPFFHEGLWWLFYTPACKPPKPVGELHLAFAPGLSGPWTRHPNNPVRLDSASTRPGGTPQLINGQVMLPVQDCSWTYGGAVRPLWFEVLTPDRVVTHAGAKIGISNEFTPYTEGMHTLAAVGPVTLFDVKRTELSAHGLSIELIRETRKILRKKCL</sequence>
<dbReference type="STRING" id="104099.AD949_07840"/>
<dbReference type="InterPro" id="IPR052176">
    <property type="entry name" value="Glycosyl_Hydrlase_43_Enz"/>
</dbReference>
<keyword evidence="5" id="KW-1185">Reference proteome</keyword>
<dbReference type="AlphaFoldDB" id="A0A4Y3THS7"/>
<evidence type="ECO:0000313" key="4">
    <source>
        <dbReference type="EMBL" id="GEB81532.1"/>
    </source>
</evidence>
<gene>
    <name evidence="4" type="ORF">AOR01nite_00090</name>
</gene>
<dbReference type="EMBL" id="BJMU01000001">
    <property type="protein sequence ID" value="GEB81532.1"/>
    <property type="molecule type" value="Genomic_DNA"/>
</dbReference>
<dbReference type="PANTHER" id="PTHR43772">
    <property type="entry name" value="ENDO-1,4-BETA-XYLANASE"/>
    <property type="match status" value="1"/>
</dbReference>
<dbReference type="RefSeq" id="WP_048836158.1">
    <property type="nucleotide sequence ID" value="NZ_BJMU01000001.1"/>
</dbReference>
<dbReference type="GO" id="GO:0045493">
    <property type="term" value="P:xylan catabolic process"/>
    <property type="evidence" value="ECO:0007669"/>
    <property type="project" value="UniProtKB-KW"/>
</dbReference>
<keyword evidence="1" id="KW-0624">Polysaccharide degradation</keyword>
<dbReference type="PANTHER" id="PTHR43772:SF2">
    <property type="entry name" value="PUTATIVE (AFU_ORTHOLOGUE AFUA_2G04480)-RELATED"/>
    <property type="match status" value="1"/>
</dbReference>
<organism evidence="4 5">
    <name type="scientific">Acetobacter orleanensis</name>
    <dbReference type="NCBI Taxonomy" id="104099"/>
    <lineage>
        <taxon>Bacteria</taxon>
        <taxon>Pseudomonadati</taxon>
        <taxon>Pseudomonadota</taxon>
        <taxon>Alphaproteobacteria</taxon>
        <taxon>Acetobacterales</taxon>
        <taxon>Acetobacteraceae</taxon>
        <taxon>Acetobacter</taxon>
    </lineage>
</organism>
<proteinExistence type="predicted"/>
<evidence type="ECO:0000259" key="3">
    <source>
        <dbReference type="Pfam" id="PF24793"/>
    </source>
</evidence>
<dbReference type="InterPro" id="IPR023296">
    <property type="entry name" value="Glyco_hydro_beta-prop_sf"/>
</dbReference>
<comment type="caution">
    <text evidence="4">The sequence shown here is derived from an EMBL/GenBank/DDBJ whole genome shotgun (WGS) entry which is preliminary data.</text>
</comment>
<evidence type="ECO:0000256" key="1">
    <source>
        <dbReference type="ARBA" id="ARBA00022651"/>
    </source>
</evidence>
<protein>
    <recommendedName>
        <fullName evidence="3">Glucosamine inositolphosphorylceramide transferase 1 N-terminal domain-containing protein</fullName>
    </recommendedName>
</protein>
<dbReference type="InterPro" id="IPR056442">
    <property type="entry name" value="GINT1_N"/>
</dbReference>
<dbReference type="Proteomes" id="UP000317617">
    <property type="component" value="Unassembled WGS sequence"/>
</dbReference>
<dbReference type="SUPFAM" id="SSF75005">
    <property type="entry name" value="Arabinanase/levansucrase/invertase"/>
    <property type="match status" value="1"/>
</dbReference>
<dbReference type="Gene3D" id="2.115.10.20">
    <property type="entry name" value="Glycosyl hydrolase domain, family 43"/>
    <property type="match status" value="1"/>
</dbReference>
<evidence type="ECO:0000313" key="5">
    <source>
        <dbReference type="Proteomes" id="UP000317617"/>
    </source>
</evidence>
<reference evidence="4 5" key="1">
    <citation type="submission" date="2019-06" db="EMBL/GenBank/DDBJ databases">
        <title>Whole genome shotgun sequence of Acetobacter orleanensis NBRC 13752.</title>
        <authorList>
            <person name="Hosoyama A."/>
            <person name="Uohara A."/>
            <person name="Ohji S."/>
            <person name="Ichikawa N."/>
        </authorList>
    </citation>
    <scope>NUCLEOTIDE SEQUENCE [LARGE SCALE GENOMIC DNA]</scope>
    <source>
        <strain evidence="4 5">NBRC 13752</strain>
    </source>
</reference>
<name>A0A4Y3THS7_9PROT</name>
<evidence type="ECO:0000256" key="2">
    <source>
        <dbReference type="ARBA" id="ARBA00023277"/>
    </source>
</evidence>
<keyword evidence="2" id="KW-0119">Carbohydrate metabolism</keyword>
<keyword evidence="1" id="KW-0858">Xylan degradation</keyword>
<accession>A0A4Y3THS7</accession>